<dbReference type="AlphaFoldDB" id="A0A6N6NK20"/>
<dbReference type="InterPro" id="IPR012336">
    <property type="entry name" value="Thioredoxin-like_fold"/>
</dbReference>
<dbReference type="SUPFAM" id="SSF52833">
    <property type="entry name" value="Thioredoxin-like"/>
    <property type="match status" value="1"/>
</dbReference>
<dbReference type="OrthoDB" id="9800630at2"/>
<dbReference type="Proteomes" id="UP000468668">
    <property type="component" value="Unassembled WGS sequence"/>
</dbReference>
<organism evidence="2 3">
    <name type="scientific">Ellagibacter isourolithinifaciens</name>
    <dbReference type="NCBI Taxonomy" id="2137581"/>
    <lineage>
        <taxon>Bacteria</taxon>
        <taxon>Bacillati</taxon>
        <taxon>Actinomycetota</taxon>
        <taxon>Coriobacteriia</taxon>
        <taxon>Eggerthellales</taxon>
        <taxon>Eggerthellaceae</taxon>
        <taxon>Ellagibacter</taxon>
    </lineage>
</organism>
<name>A0A6N6NK20_9ACTN</name>
<evidence type="ECO:0000313" key="2">
    <source>
        <dbReference type="EMBL" id="KAB1635668.1"/>
    </source>
</evidence>
<dbReference type="RefSeq" id="WP_158050451.1">
    <property type="nucleotide sequence ID" value="NZ_WAJR01000043.1"/>
</dbReference>
<dbReference type="InterPro" id="IPR005243">
    <property type="entry name" value="THIRX-like_proc"/>
</dbReference>
<proteinExistence type="predicted"/>
<dbReference type="PANTHER" id="PTHR36450">
    <property type="entry name" value="THIOREDOXIN"/>
    <property type="match status" value="1"/>
</dbReference>
<dbReference type="EMBL" id="WAJR01000043">
    <property type="protein sequence ID" value="KAB1635668.1"/>
    <property type="molecule type" value="Genomic_DNA"/>
</dbReference>
<dbReference type="Pfam" id="PF13192">
    <property type="entry name" value="Thioredoxin_3"/>
    <property type="match status" value="1"/>
</dbReference>
<feature type="domain" description="Thioredoxin-like fold" evidence="1">
    <location>
        <begin position="43"/>
        <end position="116"/>
    </location>
</feature>
<dbReference type="NCBIfam" id="TIGR00412">
    <property type="entry name" value="redox_disulf_2"/>
    <property type="match status" value="1"/>
</dbReference>
<sequence length="117" mass="12660">MFGFRKSKEEKRVDEAKMPCAYNEDAPQMKEEPCGCGCAGKLEVKVLGAGCRKCHELNENAKAAIAELGIDADLEYITDMERVMGYGAMSLPALVVDGKVVAAGMVLKPAEITAYLR</sequence>
<dbReference type="Gene3D" id="3.40.30.10">
    <property type="entry name" value="Glutaredoxin"/>
    <property type="match status" value="1"/>
</dbReference>
<gene>
    <name evidence="2" type="ORF">F8C90_10380</name>
</gene>
<comment type="caution">
    <text evidence="2">The sequence shown here is derived from an EMBL/GenBank/DDBJ whole genome shotgun (WGS) entry which is preliminary data.</text>
</comment>
<accession>A0A6N6NK20</accession>
<reference evidence="2 3" key="1">
    <citation type="submission" date="2019-09" db="EMBL/GenBank/DDBJ databases">
        <title>Whole genome shotgun sequencing (WGS) of Ellagibacter isourolithinifaciens DSM 104140(T) and Adlercreutzia muris DSM 29508(T).</title>
        <authorList>
            <person name="Stoll D.A."/>
            <person name="Danylec N."/>
            <person name="Huch M."/>
        </authorList>
    </citation>
    <scope>NUCLEOTIDE SEQUENCE [LARGE SCALE GENOMIC DNA]</scope>
    <source>
        <strain evidence="2 3">DSM 104140</strain>
    </source>
</reference>
<keyword evidence="3" id="KW-1185">Reference proteome</keyword>
<dbReference type="GeneID" id="98658813"/>
<evidence type="ECO:0000259" key="1">
    <source>
        <dbReference type="Pfam" id="PF13192"/>
    </source>
</evidence>
<dbReference type="PANTHER" id="PTHR36450:SF1">
    <property type="entry name" value="THIOREDOXIN"/>
    <property type="match status" value="1"/>
</dbReference>
<protein>
    <submittedName>
        <fullName evidence="2">Thioredoxin family protein</fullName>
    </submittedName>
</protein>
<evidence type="ECO:0000313" key="3">
    <source>
        <dbReference type="Proteomes" id="UP000468668"/>
    </source>
</evidence>
<dbReference type="InterPro" id="IPR036249">
    <property type="entry name" value="Thioredoxin-like_sf"/>
</dbReference>